<keyword evidence="5" id="KW-1185">Reference proteome</keyword>
<feature type="compositionally biased region" description="Polar residues" evidence="1">
    <location>
        <begin position="93"/>
        <end position="118"/>
    </location>
</feature>
<evidence type="ECO:0000259" key="3">
    <source>
        <dbReference type="PROSITE" id="PS51782"/>
    </source>
</evidence>
<dbReference type="EMBL" id="JBHTLH010000039">
    <property type="protein sequence ID" value="MFD1125821.1"/>
    <property type="molecule type" value="Genomic_DNA"/>
</dbReference>
<feature type="domain" description="LysM" evidence="3">
    <location>
        <begin position="24"/>
        <end position="68"/>
    </location>
</feature>
<dbReference type="InterPro" id="IPR036779">
    <property type="entry name" value="LysM_dom_sf"/>
</dbReference>
<feature type="signal peptide" evidence="2">
    <location>
        <begin position="1"/>
        <end position="22"/>
    </location>
</feature>
<dbReference type="RefSeq" id="WP_121976962.1">
    <property type="nucleotide sequence ID" value="NZ_JBHTLH010000039.1"/>
</dbReference>
<dbReference type="SUPFAM" id="SSF54106">
    <property type="entry name" value="LysM domain"/>
    <property type="match status" value="1"/>
</dbReference>
<dbReference type="InterPro" id="IPR018392">
    <property type="entry name" value="LysM"/>
</dbReference>
<dbReference type="SMART" id="SM00257">
    <property type="entry name" value="LysM"/>
    <property type="match status" value="1"/>
</dbReference>
<evidence type="ECO:0000313" key="4">
    <source>
        <dbReference type="EMBL" id="MFD1125821.1"/>
    </source>
</evidence>
<accession>A0ABW3PQM8</accession>
<dbReference type="Pfam" id="PF01476">
    <property type="entry name" value="LysM"/>
    <property type="match status" value="1"/>
</dbReference>
<feature type="region of interest" description="Disordered" evidence="1">
    <location>
        <begin position="70"/>
        <end position="151"/>
    </location>
</feature>
<keyword evidence="2" id="KW-0732">Signal</keyword>
<evidence type="ECO:0000256" key="1">
    <source>
        <dbReference type="SAM" id="MobiDB-lite"/>
    </source>
</evidence>
<gene>
    <name evidence="4" type="ORF">ACFQ22_10720</name>
</gene>
<feature type="compositionally biased region" description="Low complexity" evidence="1">
    <location>
        <begin position="119"/>
        <end position="145"/>
    </location>
</feature>
<dbReference type="PROSITE" id="PS51782">
    <property type="entry name" value="LYSM"/>
    <property type="match status" value="1"/>
</dbReference>
<comment type="caution">
    <text evidence="4">The sequence shown here is derived from an EMBL/GenBank/DDBJ whole genome shotgun (WGS) entry which is preliminary data.</text>
</comment>
<proteinExistence type="predicted"/>
<evidence type="ECO:0000256" key="2">
    <source>
        <dbReference type="SAM" id="SignalP"/>
    </source>
</evidence>
<evidence type="ECO:0000313" key="5">
    <source>
        <dbReference type="Proteomes" id="UP001597156"/>
    </source>
</evidence>
<reference evidence="5" key="1">
    <citation type="journal article" date="2019" name="Int. J. Syst. Evol. Microbiol.">
        <title>The Global Catalogue of Microorganisms (GCM) 10K type strain sequencing project: providing services to taxonomists for standard genome sequencing and annotation.</title>
        <authorList>
            <consortium name="The Broad Institute Genomics Platform"/>
            <consortium name="The Broad Institute Genome Sequencing Center for Infectious Disease"/>
            <person name="Wu L."/>
            <person name="Ma J."/>
        </authorList>
    </citation>
    <scope>NUCLEOTIDE SEQUENCE [LARGE SCALE GENOMIC DNA]</scope>
    <source>
        <strain evidence="5">CCUG 71848</strain>
    </source>
</reference>
<name>A0ABW3PQM8_9LACO</name>
<protein>
    <submittedName>
        <fullName evidence="4">LysM peptidoglycan-binding domain-containing protein</fullName>
    </submittedName>
</protein>
<organism evidence="4 5">
    <name type="scientific">Lentilactobacillus raoultii</name>
    <dbReference type="NCBI Taxonomy" id="1987503"/>
    <lineage>
        <taxon>Bacteria</taxon>
        <taxon>Bacillati</taxon>
        <taxon>Bacillota</taxon>
        <taxon>Bacilli</taxon>
        <taxon>Lactobacillales</taxon>
        <taxon>Lactobacillaceae</taxon>
        <taxon>Lentilactobacillus</taxon>
    </lineage>
</organism>
<sequence length="221" mass="23335">MILATSAAAVGLFFAGFSYASAATVVTVQSGDSVWGLSQKYDVSVDAINQANNLSSSSVITVGQQLNIPDGSQTTTSTTTTQPAQQTTSTQSYVQPQYKQSAQTNSTAKQTSNYQAANTTSQSSYPTTSSQSTTGRSTTQRSVTTNTGSSNSAKAWIASHESGGSYSARNGQYVGKYQLSASYLHGDYSAANQEKVANQYVAGRYGSWSAAKSFWQANGWY</sequence>
<dbReference type="Proteomes" id="UP001597156">
    <property type="component" value="Unassembled WGS sequence"/>
</dbReference>
<feature type="compositionally biased region" description="Low complexity" evidence="1">
    <location>
        <begin position="72"/>
        <end position="92"/>
    </location>
</feature>
<dbReference type="Gene3D" id="3.10.350.10">
    <property type="entry name" value="LysM domain"/>
    <property type="match status" value="1"/>
</dbReference>
<feature type="chain" id="PRO_5046990805" evidence="2">
    <location>
        <begin position="23"/>
        <end position="221"/>
    </location>
</feature>
<dbReference type="CDD" id="cd00118">
    <property type="entry name" value="LysM"/>
    <property type="match status" value="1"/>
</dbReference>